<feature type="region of interest" description="Disordered" evidence="1">
    <location>
        <begin position="144"/>
        <end position="169"/>
    </location>
</feature>
<reference evidence="2 3" key="1">
    <citation type="submission" date="2024-02" db="EMBL/GenBank/DDBJ databases">
        <authorList>
            <person name="Chen Y."/>
            <person name="Shah S."/>
            <person name="Dougan E. K."/>
            <person name="Thang M."/>
            <person name="Chan C."/>
        </authorList>
    </citation>
    <scope>NUCLEOTIDE SEQUENCE [LARGE SCALE GENOMIC DNA]</scope>
</reference>
<feature type="non-terminal residue" evidence="2">
    <location>
        <position position="1"/>
    </location>
</feature>
<accession>A0ABP0IRR4</accession>
<dbReference type="EMBL" id="CAXAMM010004895">
    <property type="protein sequence ID" value="CAK9005283.1"/>
    <property type="molecule type" value="Genomic_DNA"/>
</dbReference>
<feature type="compositionally biased region" description="Basic residues" evidence="1">
    <location>
        <begin position="144"/>
        <end position="155"/>
    </location>
</feature>
<protein>
    <submittedName>
        <fullName evidence="2">Uncharacterized protein</fullName>
    </submittedName>
</protein>
<evidence type="ECO:0000256" key="1">
    <source>
        <dbReference type="SAM" id="MobiDB-lite"/>
    </source>
</evidence>
<dbReference type="Proteomes" id="UP001642464">
    <property type="component" value="Unassembled WGS sequence"/>
</dbReference>
<keyword evidence="3" id="KW-1185">Reference proteome</keyword>
<name>A0ABP0IRR4_9DINO</name>
<comment type="caution">
    <text evidence="2">The sequence shown here is derived from an EMBL/GenBank/DDBJ whole genome shotgun (WGS) entry which is preliminary data.</text>
</comment>
<sequence>KRVVDTEATVCKRQRFREERNQQAEQRAQVLDGKVGQLQCQYDMWSEILLSITGVDSHGTKEPSGMTWQDYFQQSLGKELADLPPSFMTAELPFTAALLKVSEQVGALQLELSKYQGLEARARERAEKRKRKRRRQLYWVKKLAKGGASKRKPRRTKDSHSFSKPPPKPRRQIFVAEKLKVVKFYEELQQQKKKALEVLAQPKQAGMMREDVEAWRARRKDAKATMRKNMQKECCKRFPELVGRISACKWAKAAAKEGWKDLPEAAQSRLVTTTNSWRAKRGLPCRARAVGGQVPEVLQKELDRLVMQHAQGISEISERSDVATTEHIATTITSLVQDWNTCHEEAKSLVEEQNQQLIAQRERGELTATALFEGLQRAPEKVPIPTRRWCQKFRTNYGWSLLSRGGDTQAFLPYSHPDMAASRDAMAEMLADGVHEALVLNFDQVWRCAFFQAAICRWTTMRSGESTSSPGQKVALHQGVQEELDSPLAGSKPYCTIPVTNLAAEWASVYT</sequence>
<proteinExistence type="predicted"/>
<evidence type="ECO:0000313" key="2">
    <source>
        <dbReference type="EMBL" id="CAK9005283.1"/>
    </source>
</evidence>
<gene>
    <name evidence="2" type="ORF">SCF082_LOCUS8532</name>
</gene>
<evidence type="ECO:0000313" key="3">
    <source>
        <dbReference type="Proteomes" id="UP001642464"/>
    </source>
</evidence>
<organism evidence="2 3">
    <name type="scientific">Durusdinium trenchii</name>
    <dbReference type="NCBI Taxonomy" id="1381693"/>
    <lineage>
        <taxon>Eukaryota</taxon>
        <taxon>Sar</taxon>
        <taxon>Alveolata</taxon>
        <taxon>Dinophyceae</taxon>
        <taxon>Suessiales</taxon>
        <taxon>Symbiodiniaceae</taxon>
        <taxon>Durusdinium</taxon>
    </lineage>
</organism>